<dbReference type="InterPro" id="IPR038377">
    <property type="entry name" value="Na/Glc_symporter_sf"/>
</dbReference>
<feature type="transmembrane region" description="Helical" evidence="8">
    <location>
        <begin position="416"/>
        <end position="435"/>
    </location>
</feature>
<dbReference type="RefSeq" id="WP_200123786.1">
    <property type="nucleotide sequence ID" value="NZ_CP054705.1"/>
</dbReference>
<dbReference type="PANTHER" id="PTHR48086">
    <property type="entry name" value="SODIUM/PROLINE SYMPORTER-RELATED"/>
    <property type="match status" value="1"/>
</dbReference>
<sequence length="495" mass="54467">MVTNYVFLVAFLLIIGILSYISYRRIQEYKDFNLAGRNTGLFRLVATLSAAEFNTATLIGGAGVAYAYGLVGLWYTALIFIPVFLIYALAVAKKYRRLGIKTIAEFFDARFKGRLGEATRGIVTLVTASYTWIAPATYIAGITVIGNILLGINPLLMAFGITIFCIMISIAGGFLTAIWSDVVAYIMILIGVPIIFLLGWNVAGGFEALNQVYEPKFLSLDPVWDIEDYHFGIVITWGITVAASYIGSPWYGQRIFSAKDEQTARLGMLINTFSITGLYALIVFATMFSRVALPSIDNPEEALPSLIATYAPPIIQGILLITLLLVGMSTIVAMMNSAVSITVNDIVQRYLFKNKDEKFYINISRLCFLLVGAVTIVFSLLFIGNILLALIYISAFLVQLSFPILAGFYWKKYNTIAAMSSLISGIVYVTVALLLGFPTEYVTPLGLLFNIIVGTIVAFSTNTKTPQSDVEDFFKKISDKAHGDDKSYSSNENIQ</sequence>
<comment type="similarity">
    <text evidence="2 7">Belongs to the sodium:solute symporter (SSF) (TC 2.A.21) family.</text>
</comment>
<dbReference type="PANTHER" id="PTHR48086:SF7">
    <property type="entry name" value="SODIUM-SOLUTE SYMPORTER-RELATED"/>
    <property type="match status" value="1"/>
</dbReference>
<name>A0A7T6Z4H8_9BACI</name>
<evidence type="ECO:0000256" key="6">
    <source>
        <dbReference type="ARBA" id="ARBA00023136"/>
    </source>
</evidence>
<keyword evidence="3" id="KW-0813">Transport</keyword>
<feature type="transmembrane region" description="Helical" evidence="8">
    <location>
        <begin position="155"/>
        <end position="175"/>
    </location>
</feature>
<dbReference type="KEGG" id="scia:HUG15_14520"/>
<feature type="transmembrane region" description="Helical" evidence="8">
    <location>
        <begin position="73"/>
        <end position="92"/>
    </location>
</feature>
<dbReference type="Pfam" id="PF00474">
    <property type="entry name" value="SSF"/>
    <property type="match status" value="1"/>
</dbReference>
<reference evidence="9 10" key="1">
    <citation type="submission" date="2020-06" db="EMBL/GenBank/DDBJ databases">
        <title>Genomic analysis of Salicibibacter sp. NKC5-3.</title>
        <authorList>
            <person name="Oh Y.J."/>
        </authorList>
    </citation>
    <scope>NUCLEOTIDE SEQUENCE [LARGE SCALE GENOMIC DNA]</scope>
    <source>
        <strain evidence="9 10">NKC5-3</strain>
    </source>
</reference>
<proteinExistence type="inferred from homology"/>
<gene>
    <name evidence="9" type="ORF">HUG15_14520</name>
</gene>
<feature type="transmembrane region" description="Helical" evidence="8">
    <location>
        <begin position="44"/>
        <end position="67"/>
    </location>
</feature>
<feature type="transmembrane region" description="Helical" evidence="8">
    <location>
        <begin position="182"/>
        <end position="203"/>
    </location>
</feature>
<protein>
    <submittedName>
        <fullName evidence="9">Sodium:solute symporter family protein</fullName>
    </submittedName>
</protein>
<evidence type="ECO:0000313" key="9">
    <source>
        <dbReference type="EMBL" id="QQK76658.1"/>
    </source>
</evidence>
<keyword evidence="6 8" id="KW-0472">Membrane</keyword>
<dbReference type="CDD" id="cd10322">
    <property type="entry name" value="SLC5sbd"/>
    <property type="match status" value="1"/>
</dbReference>
<evidence type="ECO:0000256" key="5">
    <source>
        <dbReference type="ARBA" id="ARBA00022989"/>
    </source>
</evidence>
<comment type="subcellular location">
    <subcellularLocation>
        <location evidence="1">Membrane</location>
        <topology evidence="1">Multi-pass membrane protein</topology>
    </subcellularLocation>
</comment>
<keyword evidence="5 8" id="KW-1133">Transmembrane helix</keyword>
<evidence type="ECO:0000256" key="4">
    <source>
        <dbReference type="ARBA" id="ARBA00022692"/>
    </source>
</evidence>
<feature type="transmembrane region" description="Helical" evidence="8">
    <location>
        <begin position="268"/>
        <end position="293"/>
    </location>
</feature>
<evidence type="ECO:0000313" key="10">
    <source>
        <dbReference type="Proteomes" id="UP000595823"/>
    </source>
</evidence>
<evidence type="ECO:0000256" key="7">
    <source>
        <dbReference type="RuleBase" id="RU362091"/>
    </source>
</evidence>
<dbReference type="GO" id="GO:0022857">
    <property type="term" value="F:transmembrane transporter activity"/>
    <property type="evidence" value="ECO:0007669"/>
    <property type="project" value="InterPro"/>
</dbReference>
<dbReference type="Proteomes" id="UP000595823">
    <property type="component" value="Chromosome"/>
</dbReference>
<dbReference type="EMBL" id="CP054705">
    <property type="protein sequence ID" value="QQK76658.1"/>
    <property type="molecule type" value="Genomic_DNA"/>
</dbReference>
<feature type="transmembrane region" description="Helical" evidence="8">
    <location>
        <begin position="122"/>
        <end position="149"/>
    </location>
</feature>
<evidence type="ECO:0000256" key="1">
    <source>
        <dbReference type="ARBA" id="ARBA00004141"/>
    </source>
</evidence>
<keyword evidence="10" id="KW-1185">Reference proteome</keyword>
<keyword evidence="4 8" id="KW-0812">Transmembrane</keyword>
<feature type="transmembrane region" description="Helical" evidence="8">
    <location>
        <begin position="313"/>
        <end position="339"/>
    </location>
</feature>
<feature type="transmembrane region" description="Helical" evidence="8">
    <location>
        <begin position="6"/>
        <end position="23"/>
    </location>
</feature>
<evidence type="ECO:0000256" key="8">
    <source>
        <dbReference type="SAM" id="Phobius"/>
    </source>
</evidence>
<accession>A0A7T6Z4H8</accession>
<dbReference type="InterPro" id="IPR001734">
    <property type="entry name" value="Na/solute_symporter"/>
</dbReference>
<feature type="transmembrane region" description="Helical" evidence="8">
    <location>
        <begin position="229"/>
        <end position="247"/>
    </location>
</feature>
<feature type="transmembrane region" description="Helical" evidence="8">
    <location>
        <begin position="389"/>
        <end position="409"/>
    </location>
</feature>
<feature type="transmembrane region" description="Helical" evidence="8">
    <location>
        <begin position="359"/>
        <end position="383"/>
    </location>
</feature>
<evidence type="ECO:0000256" key="2">
    <source>
        <dbReference type="ARBA" id="ARBA00006434"/>
    </source>
</evidence>
<feature type="transmembrane region" description="Helical" evidence="8">
    <location>
        <begin position="441"/>
        <end position="459"/>
    </location>
</feature>
<dbReference type="InterPro" id="IPR050277">
    <property type="entry name" value="Sodium:Solute_Symporter"/>
</dbReference>
<dbReference type="Gene3D" id="1.20.1730.10">
    <property type="entry name" value="Sodium/glucose cotransporter"/>
    <property type="match status" value="1"/>
</dbReference>
<dbReference type="PROSITE" id="PS50283">
    <property type="entry name" value="NA_SOLUT_SYMP_3"/>
    <property type="match status" value="1"/>
</dbReference>
<evidence type="ECO:0000256" key="3">
    <source>
        <dbReference type="ARBA" id="ARBA00022448"/>
    </source>
</evidence>
<organism evidence="9 10">
    <name type="scientific">Salicibibacter cibarius</name>
    <dbReference type="NCBI Taxonomy" id="2743000"/>
    <lineage>
        <taxon>Bacteria</taxon>
        <taxon>Bacillati</taxon>
        <taxon>Bacillota</taxon>
        <taxon>Bacilli</taxon>
        <taxon>Bacillales</taxon>
        <taxon>Bacillaceae</taxon>
        <taxon>Salicibibacter</taxon>
    </lineage>
</organism>
<dbReference type="GO" id="GO:0005886">
    <property type="term" value="C:plasma membrane"/>
    <property type="evidence" value="ECO:0007669"/>
    <property type="project" value="TreeGrafter"/>
</dbReference>
<dbReference type="AlphaFoldDB" id="A0A7T6Z4H8"/>